<dbReference type="PANTHER" id="PTHR46688">
    <property type="entry name" value="ADP-RIBOSYLATION FACTOR-LIKE PROTEIN 16"/>
    <property type="match status" value="1"/>
</dbReference>
<gene>
    <name evidence="1" type="ORF">BSAL_61980</name>
</gene>
<name>A0A0S4IRL4_BODSA</name>
<dbReference type="Proteomes" id="UP000051952">
    <property type="component" value="Unassembled WGS sequence"/>
</dbReference>
<sequence>MMASSNGERPIVYMIGPESVGKSTLVLQLQSLIALRGLIRLQEELVVSPTTGQEMCTLQIPSATTMRSWIRSSTAQTTKDAPSAAGSGAQFQSVVAPNDALERTADSTVLIFSPNRQSSPLQPSPPPPTEVSVSVRELGGRMASSWSKFISTAAAKHPVRGVMFVINIAANFQIPLASGEFVSLVSEMTTPLSGSNGGGSGARVLLLINRCGFPDFSRQTIPPGSQQARYASDAVATAPRRMTERDVVEAFIRPLDRSVAARVDVMWIDTWLGIGLLDVLMWLRRTAE</sequence>
<dbReference type="AlphaFoldDB" id="A0A0S4IRL4"/>
<evidence type="ECO:0000313" key="2">
    <source>
        <dbReference type="Proteomes" id="UP000051952"/>
    </source>
</evidence>
<protein>
    <submittedName>
        <fullName evidence="1">Uncharacterized protein</fullName>
    </submittedName>
</protein>
<dbReference type="VEuPathDB" id="TriTrypDB:BSAL_61980"/>
<evidence type="ECO:0000313" key="1">
    <source>
        <dbReference type="EMBL" id="CUF37774.1"/>
    </source>
</evidence>
<reference evidence="2" key="1">
    <citation type="submission" date="2015-09" db="EMBL/GenBank/DDBJ databases">
        <authorList>
            <consortium name="Pathogen Informatics"/>
        </authorList>
    </citation>
    <scope>NUCLEOTIDE SEQUENCE [LARGE SCALE GENOMIC DNA]</scope>
    <source>
        <strain evidence="2">Lake Konstanz</strain>
    </source>
</reference>
<proteinExistence type="predicted"/>
<dbReference type="EMBL" id="CYKH01000311">
    <property type="protein sequence ID" value="CUF37774.1"/>
    <property type="molecule type" value="Genomic_DNA"/>
</dbReference>
<dbReference type="PANTHER" id="PTHR46688:SF1">
    <property type="entry name" value="ADP-RIBOSYLATION FACTOR-LIKE PROTEIN 16"/>
    <property type="match status" value="1"/>
</dbReference>
<accession>A0A0S4IRL4</accession>
<keyword evidence="2" id="KW-1185">Reference proteome</keyword>
<organism evidence="1 2">
    <name type="scientific">Bodo saltans</name>
    <name type="common">Flagellated protozoan</name>
    <dbReference type="NCBI Taxonomy" id="75058"/>
    <lineage>
        <taxon>Eukaryota</taxon>
        <taxon>Discoba</taxon>
        <taxon>Euglenozoa</taxon>
        <taxon>Kinetoplastea</taxon>
        <taxon>Metakinetoplastina</taxon>
        <taxon>Eubodonida</taxon>
        <taxon>Bodonidae</taxon>
        <taxon>Bodo</taxon>
    </lineage>
</organism>